<proteinExistence type="predicted"/>
<accession>A0A917FIB9</accession>
<name>A0A917FIB9_9GAMM</name>
<organism evidence="2 3">
    <name type="scientific">Arenimonas maotaiensis</name>
    <dbReference type="NCBI Taxonomy" id="1446479"/>
    <lineage>
        <taxon>Bacteria</taxon>
        <taxon>Pseudomonadati</taxon>
        <taxon>Pseudomonadota</taxon>
        <taxon>Gammaproteobacteria</taxon>
        <taxon>Lysobacterales</taxon>
        <taxon>Lysobacteraceae</taxon>
        <taxon>Arenimonas</taxon>
    </lineage>
</organism>
<evidence type="ECO:0008006" key="4">
    <source>
        <dbReference type="Google" id="ProtNLM"/>
    </source>
</evidence>
<protein>
    <recommendedName>
        <fullName evidence="4">DUF2007 domain-containing protein</fullName>
    </recommendedName>
</protein>
<reference evidence="2" key="1">
    <citation type="journal article" date="2014" name="Int. J. Syst. Evol. Microbiol.">
        <title>Complete genome sequence of Corynebacterium casei LMG S-19264T (=DSM 44701T), isolated from a smear-ripened cheese.</title>
        <authorList>
            <consortium name="US DOE Joint Genome Institute (JGI-PGF)"/>
            <person name="Walter F."/>
            <person name="Albersmeier A."/>
            <person name="Kalinowski J."/>
            <person name="Ruckert C."/>
        </authorList>
    </citation>
    <scope>NUCLEOTIDE SEQUENCE</scope>
    <source>
        <strain evidence="2">CGMCC 1.12726</strain>
    </source>
</reference>
<evidence type="ECO:0000313" key="2">
    <source>
        <dbReference type="EMBL" id="GGF83666.1"/>
    </source>
</evidence>
<evidence type="ECO:0000256" key="1">
    <source>
        <dbReference type="SAM" id="Phobius"/>
    </source>
</evidence>
<keyword evidence="1" id="KW-0472">Membrane</keyword>
<keyword evidence="1" id="KW-1133">Transmembrane helix</keyword>
<keyword evidence="3" id="KW-1185">Reference proteome</keyword>
<reference evidence="2" key="2">
    <citation type="submission" date="2020-09" db="EMBL/GenBank/DDBJ databases">
        <authorList>
            <person name="Sun Q."/>
            <person name="Zhou Y."/>
        </authorList>
    </citation>
    <scope>NUCLEOTIDE SEQUENCE</scope>
    <source>
        <strain evidence="2">CGMCC 1.12726</strain>
    </source>
</reference>
<feature type="transmembrane region" description="Helical" evidence="1">
    <location>
        <begin position="111"/>
        <end position="130"/>
    </location>
</feature>
<evidence type="ECO:0000313" key="3">
    <source>
        <dbReference type="Proteomes" id="UP000632858"/>
    </source>
</evidence>
<comment type="caution">
    <text evidence="2">The sequence shown here is derived from an EMBL/GenBank/DDBJ whole genome shotgun (WGS) entry which is preliminary data.</text>
</comment>
<gene>
    <name evidence="2" type="ORF">GCM10010960_02210</name>
</gene>
<keyword evidence="1" id="KW-0812">Transmembrane</keyword>
<dbReference type="EMBL" id="BMFO01000001">
    <property type="protein sequence ID" value="GGF83666.1"/>
    <property type="molecule type" value="Genomic_DNA"/>
</dbReference>
<dbReference type="Proteomes" id="UP000632858">
    <property type="component" value="Unassembled WGS sequence"/>
</dbReference>
<sequence>MMFSSARLENVEQVKALFDAAGIECRIIGGRSYKTYSRRGFSYNEKQAVLDEPQPQLWVSRADDYRAAREILKQQGLLEGKSAEPSYLPESYRQAPKRAAKPADRLNKARMLLLVVVIGLIVIQGIRLMAA</sequence>
<dbReference type="AlphaFoldDB" id="A0A917FIB9"/>